<evidence type="ECO:0000256" key="4">
    <source>
        <dbReference type="ARBA" id="ARBA00023136"/>
    </source>
</evidence>
<sequence length="223" mass="25510">MKSACTSFEEPSVSFDTLKEVRTVERCLLPLDPLLTSFMDVTPDLHKLCNVFRDANGKNNESIATVHSAISNFRKEAQSYKTQVLYLHSRCQSTVQSVVDSLNLGYQQLAQSQSQNTLVMVRSAREDSVAIRAITFVTSFYLPFSFVATIFGMNLVDFDSDSHNLLVSKQFWMYFVISIPLTIATLVCWRWTMQAYRQDYLTDDIKKRKDTKTMDATSDMEMV</sequence>
<feature type="transmembrane region" description="Helical" evidence="5">
    <location>
        <begin position="171"/>
        <end position="189"/>
    </location>
</feature>
<dbReference type="AlphaFoldDB" id="A0A834RUH6"/>
<comment type="caution">
    <text evidence="6">The sequence shown here is derived from an EMBL/GenBank/DDBJ whole genome shotgun (WGS) entry which is preliminary data.</text>
</comment>
<dbReference type="EMBL" id="NQIK02000005">
    <property type="protein sequence ID" value="KAF7570403.1"/>
    <property type="molecule type" value="Genomic_DNA"/>
</dbReference>
<evidence type="ECO:0000256" key="2">
    <source>
        <dbReference type="ARBA" id="ARBA00022692"/>
    </source>
</evidence>
<evidence type="ECO:0000313" key="6">
    <source>
        <dbReference type="EMBL" id="KAF7570403.1"/>
    </source>
</evidence>
<feature type="transmembrane region" description="Helical" evidence="5">
    <location>
        <begin position="129"/>
        <end position="151"/>
    </location>
</feature>
<dbReference type="RefSeq" id="XP_065961985.1">
    <property type="nucleotide sequence ID" value="XM_066107536.1"/>
</dbReference>
<gene>
    <name evidence="6" type="ORF">PtrM4_104050</name>
</gene>
<dbReference type="SUPFAM" id="SSF144083">
    <property type="entry name" value="Magnesium transport protein CorA, transmembrane region"/>
    <property type="match status" value="1"/>
</dbReference>
<dbReference type="Gene3D" id="1.20.58.340">
    <property type="entry name" value="Magnesium transport protein CorA, transmembrane region"/>
    <property type="match status" value="1"/>
</dbReference>
<dbReference type="GO" id="GO:0016020">
    <property type="term" value="C:membrane"/>
    <property type="evidence" value="ECO:0007669"/>
    <property type="project" value="UniProtKB-SubCell"/>
</dbReference>
<dbReference type="Proteomes" id="UP000245464">
    <property type="component" value="Chromosome 5"/>
</dbReference>
<keyword evidence="2 5" id="KW-0812">Transmembrane</keyword>
<organism evidence="6 7">
    <name type="scientific">Pyrenophora tritici-repentis</name>
    <dbReference type="NCBI Taxonomy" id="45151"/>
    <lineage>
        <taxon>Eukaryota</taxon>
        <taxon>Fungi</taxon>
        <taxon>Dikarya</taxon>
        <taxon>Ascomycota</taxon>
        <taxon>Pezizomycotina</taxon>
        <taxon>Dothideomycetes</taxon>
        <taxon>Pleosporomycetidae</taxon>
        <taxon>Pleosporales</taxon>
        <taxon>Pleosporineae</taxon>
        <taxon>Pleosporaceae</taxon>
        <taxon>Pyrenophora</taxon>
    </lineage>
</organism>
<evidence type="ECO:0000313" key="7">
    <source>
        <dbReference type="Proteomes" id="UP000245464"/>
    </source>
</evidence>
<comment type="subcellular location">
    <subcellularLocation>
        <location evidence="1">Membrane</location>
        <topology evidence="1">Multi-pass membrane protein</topology>
    </subcellularLocation>
</comment>
<keyword evidence="3 5" id="KW-1133">Transmembrane helix</keyword>
<evidence type="ECO:0000256" key="1">
    <source>
        <dbReference type="ARBA" id="ARBA00004141"/>
    </source>
</evidence>
<accession>A0A834RUH6</accession>
<evidence type="ECO:0000256" key="5">
    <source>
        <dbReference type="SAM" id="Phobius"/>
    </source>
</evidence>
<evidence type="ECO:0000256" key="3">
    <source>
        <dbReference type="ARBA" id="ARBA00022989"/>
    </source>
</evidence>
<reference evidence="6 7" key="1">
    <citation type="journal article" date="2018" name="BMC Genomics">
        <title>Comparative genomics of the wheat fungal pathogen Pyrenophora tritici-repentis reveals chromosomal variations and genome plasticity.</title>
        <authorList>
            <person name="Moolhuijzen P."/>
            <person name="See P.T."/>
            <person name="Hane J.K."/>
            <person name="Shi G."/>
            <person name="Liu Z."/>
            <person name="Oliver R.P."/>
            <person name="Moffat C.S."/>
        </authorList>
    </citation>
    <scope>NUCLEOTIDE SEQUENCE [LARGE SCALE GENOMIC DNA]</scope>
    <source>
        <strain evidence="6">M4</strain>
    </source>
</reference>
<protein>
    <submittedName>
        <fullName evidence="6">CorA, Mg2+ and Co2+ transporter</fullName>
    </submittedName>
</protein>
<dbReference type="GeneID" id="90956584"/>
<dbReference type="InterPro" id="IPR045863">
    <property type="entry name" value="CorA_TM1_TM2"/>
</dbReference>
<name>A0A834RUH6_9PLEO</name>
<dbReference type="KEGG" id="ptrr:90956584"/>
<proteinExistence type="predicted"/>
<keyword evidence="4 5" id="KW-0472">Membrane</keyword>